<evidence type="ECO:0000313" key="3">
    <source>
        <dbReference type="Proteomes" id="UP001366060"/>
    </source>
</evidence>
<dbReference type="InterPro" id="IPR012337">
    <property type="entry name" value="RNaseH-like_sf"/>
</dbReference>
<dbReference type="NCBIfam" id="NF033563">
    <property type="entry name" value="transpos_IS30"/>
    <property type="match status" value="1"/>
</dbReference>
<comment type="caution">
    <text evidence="2">The sequence shown here is derived from an EMBL/GenBank/DDBJ whole genome shotgun (WGS) entry which is preliminary data.</text>
</comment>
<dbReference type="PROSITE" id="PS50994">
    <property type="entry name" value="INTEGRASE"/>
    <property type="match status" value="1"/>
</dbReference>
<gene>
    <name evidence="2" type="ORF">V6255_17885</name>
</gene>
<protein>
    <submittedName>
        <fullName evidence="2">IS30 family transposase</fullName>
    </submittedName>
</protein>
<dbReference type="InterPro" id="IPR001584">
    <property type="entry name" value="Integrase_cat-core"/>
</dbReference>
<dbReference type="PANTHER" id="PTHR10948">
    <property type="entry name" value="TRANSPOSASE"/>
    <property type="match status" value="1"/>
</dbReference>
<accession>A0ABU9HGH6</accession>
<dbReference type="Proteomes" id="UP001366060">
    <property type="component" value="Unassembled WGS sequence"/>
</dbReference>
<dbReference type="RefSeq" id="WP_341629363.1">
    <property type="nucleotide sequence ID" value="NZ_JBAKBA010000085.1"/>
</dbReference>
<dbReference type="EMBL" id="JBAKBA010000085">
    <property type="protein sequence ID" value="MEL0661002.1"/>
    <property type="molecule type" value="Genomic_DNA"/>
</dbReference>
<name>A0ABU9HGH6_9GAMM</name>
<feature type="domain" description="Integrase catalytic" evidence="1">
    <location>
        <begin position="1"/>
        <end position="102"/>
    </location>
</feature>
<dbReference type="Gene3D" id="3.30.420.10">
    <property type="entry name" value="Ribonuclease H-like superfamily/Ribonuclease H"/>
    <property type="match status" value="1"/>
</dbReference>
<proteinExistence type="predicted"/>
<organism evidence="2 3">
    <name type="scientific">Psychromonas arctica</name>
    <dbReference type="NCBI Taxonomy" id="168275"/>
    <lineage>
        <taxon>Bacteria</taxon>
        <taxon>Pseudomonadati</taxon>
        <taxon>Pseudomonadota</taxon>
        <taxon>Gammaproteobacteria</taxon>
        <taxon>Alteromonadales</taxon>
        <taxon>Psychromonadaceae</taxon>
        <taxon>Psychromonas</taxon>
    </lineage>
</organism>
<dbReference type="SUPFAM" id="SSF53098">
    <property type="entry name" value="Ribonuclease H-like"/>
    <property type="match status" value="1"/>
</dbReference>
<sequence>MVLQSYKEVVHMIPADNGKEFAYHGVLTEHLKCDVYFGDPYCSWQRGLNENANGLLRQYWSKSTDFKKVSQSSIENVIVELNNRLRKKLNYKTPAKLMVVDMVALAA</sequence>
<keyword evidence="3" id="KW-1185">Reference proteome</keyword>
<reference evidence="2 3" key="1">
    <citation type="submission" date="2024-02" db="EMBL/GenBank/DDBJ databases">
        <title>Bacteria isolated from the canopy kelp, Nereocystis luetkeana.</title>
        <authorList>
            <person name="Pfister C.A."/>
            <person name="Younker I.T."/>
            <person name="Light S.H."/>
        </authorList>
    </citation>
    <scope>NUCLEOTIDE SEQUENCE [LARGE SCALE GENOMIC DNA]</scope>
    <source>
        <strain evidence="2 3">TI.2.07</strain>
    </source>
</reference>
<evidence type="ECO:0000313" key="2">
    <source>
        <dbReference type="EMBL" id="MEL0661002.1"/>
    </source>
</evidence>
<dbReference type="InterPro" id="IPR053392">
    <property type="entry name" value="Transposase_IS30-like"/>
</dbReference>
<dbReference type="InterPro" id="IPR051917">
    <property type="entry name" value="Transposase-Integrase"/>
</dbReference>
<dbReference type="InterPro" id="IPR036397">
    <property type="entry name" value="RNaseH_sf"/>
</dbReference>
<evidence type="ECO:0000259" key="1">
    <source>
        <dbReference type="PROSITE" id="PS50994"/>
    </source>
</evidence>
<dbReference type="PANTHER" id="PTHR10948:SF23">
    <property type="entry name" value="TRANSPOSASE INSI FOR INSERTION SEQUENCE ELEMENT IS30A-RELATED"/>
    <property type="match status" value="1"/>
</dbReference>